<name>A0AAU9DC29_9BACT</name>
<gene>
    <name evidence="9" type="ORF">FUAX_44660</name>
</gene>
<comment type="subcellular location">
    <subcellularLocation>
        <location evidence="1">Cell outer membrane</location>
    </subcellularLocation>
</comment>
<evidence type="ECO:0008006" key="11">
    <source>
        <dbReference type="Google" id="ProtNLM"/>
    </source>
</evidence>
<feature type="domain" description="SusD-like N-terminal" evidence="8">
    <location>
        <begin position="63"/>
        <end position="205"/>
    </location>
</feature>
<sequence>MKNKIKNSLLAVLALCFSACGLLDITPDSVVPGEKAFNDIPSYQMALNRLYRDLTETVSNMQTTDFASDDFGTVIEGYASTNFYIHKWDYVSLPQPYVWSYQYILVSKANVLTDNYQYVPALNESEQARKDQIHAQAIAIRAWSFFNLVQLYADRFDGSNGSELGIPLKLKLDREYLPQSPIQAVYEQIFSDLDKAEKVFTTTDFSPASTDKAYVFGLEAVRALKARVALFMGDMEKAKENARHFVDTPLLSKDNYWMLWEDQFGSLNKEIIFMTHDLSDTDDADLVDYFQIYDANKVKLSSDLMATFEADDIRKTSDYIAKDKTPYKYIVPVNDRNDKIDRNLHYKHFRVAEQYLIYAEAILDTDKPEALRVVNKLREARGASALTDLDKASLLAERRKELFTEGLRFYDLKRLASELNIIVTRETGEVLSPGSELYNWKIPRDETDSNPHID</sequence>
<dbReference type="Pfam" id="PF07980">
    <property type="entry name" value="SusD_RagB"/>
    <property type="match status" value="1"/>
</dbReference>
<evidence type="ECO:0000313" key="10">
    <source>
        <dbReference type="Proteomes" id="UP001348817"/>
    </source>
</evidence>
<geneLocation type="plasmid" evidence="9 10">
    <name>pFA2</name>
</geneLocation>
<keyword evidence="10" id="KW-1185">Reference proteome</keyword>
<dbReference type="Pfam" id="PF14322">
    <property type="entry name" value="SusD-like_3"/>
    <property type="match status" value="1"/>
</dbReference>
<reference evidence="9 10" key="1">
    <citation type="submission" date="2021-12" db="EMBL/GenBank/DDBJ databases">
        <title>Genome sequencing of bacteria with rrn-lacking chromosome and rrn-plasmid.</title>
        <authorList>
            <person name="Anda M."/>
            <person name="Iwasaki W."/>
        </authorList>
    </citation>
    <scope>NUCLEOTIDE SEQUENCE [LARGE SCALE GENOMIC DNA]</scope>
    <source>
        <strain evidence="9 10">DSM 100852</strain>
        <plasmid evidence="9 10">pFA2</plasmid>
    </source>
</reference>
<feature type="chain" id="PRO_5043728658" description="RagB/SusD family nutrient uptake outer membrane protein" evidence="6">
    <location>
        <begin position="22"/>
        <end position="454"/>
    </location>
</feature>
<dbReference type="EMBL" id="AP025316">
    <property type="protein sequence ID" value="BDD12034.1"/>
    <property type="molecule type" value="Genomic_DNA"/>
</dbReference>
<evidence type="ECO:0000313" key="9">
    <source>
        <dbReference type="EMBL" id="BDD12034.1"/>
    </source>
</evidence>
<evidence type="ECO:0000256" key="5">
    <source>
        <dbReference type="ARBA" id="ARBA00023237"/>
    </source>
</evidence>
<evidence type="ECO:0000259" key="8">
    <source>
        <dbReference type="Pfam" id="PF14322"/>
    </source>
</evidence>
<dbReference type="InterPro" id="IPR012944">
    <property type="entry name" value="SusD_RagB_dom"/>
</dbReference>
<evidence type="ECO:0000256" key="1">
    <source>
        <dbReference type="ARBA" id="ARBA00004442"/>
    </source>
</evidence>
<dbReference type="InterPro" id="IPR033985">
    <property type="entry name" value="SusD-like_N"/>
</dbReference>
<protein>
    <recommendedName>
        <fullName evidence="11">RagB/SusD family nutrient uptake outer membrane protein</fullName>
    </recommendedName>
</protein>
<comment type="similarity">
    <text evidence="2">Belongs to the SusD family.</text>
</comment>
<evidence type="ECO:0000256" key="2">
    <source>
        <dbReference type="ARBA" id="ARBA00006275"/>
    </source>
</evidence>
<organism evidence="9 10">
    <name type="scientific">Fulvitalea axinellae</name>
    <dbReference type="NCBI Taxonomy" id="1182444"/>
    <lineage>
        <taxon>Bacteria</taxon>
        <taxon>Pseudomonadati</taxon>
        <taxon>Bacteroidota</taxon>
        <taxon>Cytophagia</taxon>
        <taxon>Cytophagales</taxon>
        <taxon>Persicobacteraceae</taxon>
        <taxon>Fulvitalea</taxon>
    </lineage>
</organism>
<evidence type="ECO:0000256" key="6">
    <source>
        <dbReference type="SAM" id="SignalP"/>
    </source>
</evidence>
<dbReference type="Gene3D" id="1.25.40.390">
    <property type="match status" value="1"/>
</dbReference>
<keyword evidence="9" id="KW-0614">Plasmid</keyword>
<dbReference type="RefSeq" id="WP_338395182.1">
    <property type="nucleotide sequence ID" value="NZ_AP025316.1"/>
</dbReference>
<feature type="domain" description="RagB/SusD" evidence="7">
    <location>
        <begin position="326"/>
        <end position="415"/>
    </location>
</feature>
<dbReference type="SUPFAM" id="SSF48452">
    <property type="entry name" value="TPR-like"/>
    <property type="match status" value="1"/>
</dbReference>
<proteinExistence type="inferred from homology"/>
<dbReference type="KEGG" id="fax:FUAX_44660"/>
<evidence type="ECO:0000256" key="3">
    <source>
        <dbReference type="ARBA" id="ARBA00022729"/>
    </source>
</evidence>
<evidence type="ECO:0000256" key="4">
    <source>
        <dbReference type="ARBA" id="ARBA00023136"/>
    </source>
</evidence>
<dbReference type="AlphaFoldDB" id="A0AAU9DC29"/>
<accession>A0AAU9DC29</accession>
<evidence type="ECO:0000259" key="7">
    <source>
        <dbReference type="Pfam" id="PF07980"/>
    </source>
</evidence>
<dbReference type="InterPro" id="IPR011990">
    <property type="entry name" value="TPR-like_helical_dom_sf"/>
</dbReference>
<keyword evidence="5" id="KW-0998">Cell outer membrane</keyword>
<keyword evidence="4" id="KW-0472">Membrane</keyword>
<dbReference type="Proteomes" id="UP001348817">
    <property type="component" value="Plasmid pFA2"/>
</dbReference>
<feature type="signal peptide" evidence="6">
    <location>
        <begin position="1"/>
        <end position="21"/>
    </location>
</feature>
<keyword evidence="3 6" id="KW-0732">Signal</keyword>